<evidence type="ECO:0000259" key="1">
    <source>
        <dbReference type="PROSITE" id="PS50943"/>
    </source>
</evidence>
<dbReference type="Pfam" id="PF01381">
    <property type="entry name" value="HTH_3"/>
    <property type="match status" value="1"/>
</dbReference>
<dbReference type="SMART" id="SM00530">
    <property type="entry name" value="HTH_XRE"/>
    <property type="match status" value="1"/>
</dbReference>
<protein>
    <submittedName>
        <fullName evidence="2">Helix-turn-helix domain-containing protein</fullName>
    </submittedName>
</protein>
<dbReference type="PROSITE" id="PS50943">
    <property type="entry name" value="HTH_CROC1"/>
    <property type="match status" value="1"/>
</dbReference>
<keyword evidence="3" id="KW-1185">Reference proteome</keyword>
<sequence>MDRHRLGRRIKAFRKLKGYTQVDLAKELDVPIVTLGDVERGKIEASGDLIEQIADKLSVSKQELTLTETSPQKDKERLK</sequence>
<proteinExistence type="predicted"/>
<dbReference type="InterPro" id="IPR010982">
    <property type="entry name" value="Lambda_DNA-bd_dom_sf"/>
</dbReference>
<evidence type="ECO:0000313" key="2">
    <source>
        <dbReference type="EMBL" id="MFC4558580.1"/>
    </source>
</evidence>
<dbReference type="SUPFAM" id="SSF47413">
    <property type="entry name" value="lambda repressor-like DNA-binding domains"/>
    <property type="match status" value="1"/>
</dbReference>
<dbReference type="Gene3D" id="1.10.260.40">
    <property type="entry name" value="lambda repressor-like DNA-binding domains"/>
    <property type="match status" value="1"/>
</dbReference>
<name>A0ABV9DIB5_9BACI</name>
<dbReference type="CDD" id="cd00093">
    <property type="entry name" value="HTH_XRE"/>
    <property type="match status" value="1"/>
</dbReference>
<feature type="domain" description="HTH cro/C1-type" evidence="1">
    <location>
        <begin position="10"/>
        <end position="64"/>
    </location>
</feature>
<dbReference type="EMBL" id="JBHSFU010000004">
    <property type="protein sequence ID" value="MFC4558580.1"/>
    <property type="molecule type" value="Genomic_DNA"/>
</dbReference>
<comment type="caution">
    <text evidence="2">The sequence shown here is derived from an EMBL/GenBank/DDBJ whole genome shotgun (WGS) entry which is preliminary data.</text>
</comment>
<accession>A0ABV9DIB5</accession>
<organism evidence="2 3">
    <name type="scientific">Virgibacillus kekensis</name>
    <dbReference type="NCBI Taxonomy" id="202261"/>
    <lineage>
        <taxon>Bacteria</taxon>
        <taxon>Bacillati</taxon>
        <taxon>Bacillota</taxon>
        <taxon>Bacilli</taxon>
        <taxon>Bacillales</taxon>
        <taxon>Bacillaceae</taxon>
        <taxon>Virgibacillus</taxon>
    </lineage>
</organism>
<gene>
    <name evidence="2" type="ORF">ACFO3D_10205</name>
</gene>
<dbReference type="InterPro" id="IPR001387">
    <property type="entry name" value="Cro/C1-type_HTH"/>
</dbReference>
<evidence type="ECO:0000313" key="3">
    <source>
        <dbReference type="Proteomes" id="UP001595989"/>
    </source>
</evidence>
<reference evidence="3" key="1">
    <citation type="journal article" date="2019" name="Int. J. Syst. Evol. Microbiol.">
        <title>The Global Catalogue of Microorganisms (GCM) 10K type strain sequencing project: providing services to taxonomists for standard genome sequencing and annotation.</title>
        <authorList>
            <consortium name="The Broad Institute Genomics Platform"/>
            <consortium name="The Broad Institute Genome Sequencing Center for Infectious Disease"/>
            <person name="Wu L."/>
            <person name="Ma J."/>
        </authorList>
    </citation>
    <scope>NUCLEOTIDE SEQUENCE [LARGE SCALE GENOMIC DNA]</scope>
    <source>
        <strain evidence="3">CGMCC 4.7426</strain>
    </source>
</reference>
<dbReference type="Proteomes" id="UP001595989">
    <property type="component" value="Unassembled WGS sequence"/>
</dbReference>
<dbReference type="RefSeq" id="WP_390295447.1">
    <property type="nucleotide sequence ID" value="NZ_JBHSFU010000004.1"/>
</dbReference>